<proteinExistence type="predicted"/>
<evidence type="ECO:0000313" key="1">
    <source>
        <dbReference type="EMBL" id="MCU7618600.1"/>
    </source>
</evidence>
<keyword evidence="2" id="KW-1185">Reference proteome</keyword>
<name>A0ABT2W9C9_9FLAO</name>
<sequence length="175" mass="21631">MFEKLFARRYFKDKKNIISYIFFREYFGDKKYNIHDNFTKKEIEEFIENLDCKAFISENKIPSEYFFVKNESYSILKFENEHLKHYTRIIPWEIVSWKYSFQDNEGIEEFLEIEYVNDSNETIKEEIISDRIKQKTSFHLFLLFVIHDLKYGKRLSLQRDYHMKKRSSFKIAVFE</sequence>
<gene>
    <name evidence="1" type="ORF">NZ698_15505</name>
</gene>
<reference evidence="2" key="1">
    <citation type="submission" date="2023-07" db="EMBL/GenBank/DDBJ databases">
        <title>Chryseobacterium sp. strain PBS4-4 Genome sequencing and assembly.</title>
        <authorList>
            <person name="Jung Y."/>
        </authorList>
    </citation>
    <scope>NUCLEOTIDE SEQUENCE [LARGE SCALE GENOMIC DNA]</scope>
    <source>
        <strain evidence="2">PBS4-4</strain>
    </source>
</reference>
<comment type="caution">
    <text evidence="1">The sequence shown here is derived from an EMBL/GenBank/DDBJ whole genome shotgun (WGS) entry which is preliminary data.</text>
</comment>
<accession>A0ABT2W9C9</accession>
<evidence type="ECO:0000313" key="2">
    <source>
        <dbReference type="Proteomes" id="UP001208649"/>
    </source>
</evidence>
<organism evidence="1 2">
    <name type="scientific">Chryseobacterium edaphi</name>
    <dbReference type="NCBI Taxonomy" id="2976532"/>
    <lineage>
        <taxon>Bacteria</taxon>
        <taxon>Pseudomonadati</taxon>
        <taxon>Bacteroidota</taxon>
        <taxon>Flavobacteriia</taxon>
        <taxon>Flavobacteriales</taxon>
        <taxon>Weeksellaceae</taxon>
        <taxon>Chryseobacterium group</taxon>
        <taxon>Chryseobacterium</taxon>
    </lineage>
</organism>
<dbReference type="RefSeq" id="WP_263004110.1">
    <property type="nucleotide sequence ID" value="NZ_JAOTEM010000004.1"/>
</dbReference>
<protein>
    <submittedName>
        <fullName evidence="1">Uncharacterized protein</fullName>
    </submittedName>
</protein>
<dbReference type="EMBL" id="JAOTEM010000004">
    <property type="protein sequence ID" value="MCU7618600.1"/>
    <property type="molecule type" value="Genomic_DNA"/>
</dbReference>
<dbReference type="Proteomes" id="UP001208649">
    <property type="component" value="Unassembled WGS sequence"/>
</dbReference>